<comment type="subcellular location">
    <subcellularLocation>
        <location evidence="1">Chromosome</location>
        <location evidence="1">Centromere</location>
        <location evidence="1">Kinetochore</location>
    </subcellularLocation>
</comment>
<keyword evidence="8" id="KW-1185">Reference proteome</keyword>
<dbReference type="PANTHER" id="PTHR14030:SF4">
    <property type="entry name" value="BUB1 KINASE, ISOFORM A-RELATED"/>
    <property type="match status" value="1"/>
</dbReference>
<keyword evidence="4" id="KW-0137">Centromere</keyword>
<dbReference type="GO" id="GO:0051754">
    <property type="term" value="P:meiotic sister chromatid cohesion, centromeric"/>
    <property type="evidence" value="ECO:0007669"/>
    <property type="project" value="TreeGrafter"/>
</dbReference>
<evidence type="ECO:0000256" key="2">
    <source>
        <dbReference type="ARBA" id="ARBA00022454"/>
    </source>
</evidence>
<dbReference type="Gene3D" id="1.10.510.10">
    <property type="entry name" value="Transferase(Phosphotransferase) domain 1"/>
    <property type="match status" value="1"/>
</dbReference>
<dbReference type="Gene3D" id="1.25.40.430">
    <property type="match status" value="1"/>
</dbReference>
<feature type="domain" description="BUB1 N-terminal" evidence="6">
    <location>
        <begin position="1"/>
        <end position="163"/>
    </location>
</feature>
<feature type="domain" description="Protein kinase" evidence="5">
    <location>
        <begin position="231"/>
        <end position="534"/>
    </location>
</feature>
<dbReference type="Proteomes" id="UP001054252">
    <property type="component" value="Unassembled WGS sequence"/>
</dbReference>
<sequence>MAVILQESDDSTATRDPLLPWLWSIKKALDKWYSGDHSSADLDKLLSDCIAAFKHSAQYRNDIRFLKIWFIYLEGSEDFERVFREMEENEICVGHNLLYEWYAYFLEAKGRWKEANMVYQTGISRGAEPLEKLKSARSLFIDRMSERLNTNISGSVDMMQVDGDESVEFGKDYANPWSASTMNNLLEKIGFQMRNYDGYHLTKKVFSGKVALSSLKKSSRNQIIEIGGKKYQIKGCAGQGGFAQVYKAYLDGNPDDVIALKIQEPAFPWEFYMYRQLDQRIAGNHRSSFGFAHKIHLYPDCSILICDYLSHGTLQDAINSYVVTGRPMEELLCIYYTMEMLYMLETLHSVGIIHGDFKPDNLLMRYSREELTEEGFTDRSGSWCNQGLCLVDWGRGIDLHLFPEGIEFTGGCRTSGFRCIEMQENKPWKFQVDTYGLCVIVHMMLHNSYMEIKRKPSSDGGYIYMPKLSFKRYWKVHLWENLFIKLLNTSPDNNNIELLQTLRKSFQDYILSKPHHVKQLTGLLAKQRASLCSA</sequence>
<evidence type="ECO:0008006" key="9">
    <source>
        <dbReference type="Google" id="ProtNLM"/>
    </source>
</evidence>
<dbReference type="InterPro" id="IPR008271">
    <property type="entry name" value="Ser/Thr_kinase_AS"/>
</dbReference>
<dbReference type="AlphaFoldDB" id="A0AAV5IGT8"/>
<dbReference type="GO" id="GO:0000776">
    <property type="term" value="C:kinetochore"/>
    <property type="evidence" value="ECO:0007669"/>
    <property type="project" value="UniProtKB-KW"/>
</dbReference>
<dbReference type="InterPro" id="IPR015661">
    <property type="entry name" value="Bub1/Mad3"/>
</dbReference>
<evidence type="ECO:0000259" key="6">
    <source>
        <dbReference type="PROSITE" id="PS51489"/>
    </source>
</evidence>
<dbReference type="GO" id="GO:0032991">
    <property type="term" value="C:protein-containing complex"/>
    <property type="evidence" value="ECO:0007669"/>
    <property type="project" value="UniProtKB-ARBA"/>
</dbReference>
<dbReference type="PROSITE" id="PS00108">
    <property type="entry name" value="PROTEIN_KINASE_ST"/>
    <property type="match status" value="1"/>
</dbReference>
<keyword evidence="3" id="KW-0995">Kinetochore</keyword>
<gene>
    <name evidence="7" type="ORF">SLEP1_g9640</name>
</gene>
<name>A0AAV5IGT8_9ROSI</name>
<proteinExistence type="predicted"/>
<protein>
    <recommendedName>
        <fullName evidence="9">Mitotic checkpoint serine/threonine-protein kinase BUB1</fullName>
    </recommendedName>
</protein>
<dbReference type="InterPro" id="IPR000719">
    <property type="entry name" value="Prot_kinase_dom"/>
</dbReference>
<keyword evidence="2" id="KW-0158">Chromosome</keyword>
<reference evidence="7 8" key="1">
    <citation type="journal article" date="2021" name="Commun. Biol.">
        <title>The genome of Shorea leprosula (Dipterocarpaceae) highlights the ecological relevance of drought in aseasonal tropical rainforests.</title>
        <authorList>
            <person name="Ng K.K.S."/>
            <person name="Kobayashi M.J."/>
            <person name="Fawcett J.A."/>
            <person name="Hatakeyama M."/>
            <person name="Paape T."/>
            <person name="Ng C.H."/>
            <person name="Ang C.C."/>
            <person name="Tnah L.H."/>
            <person name="Lee C.T."/>
            <person name="Nishiyama T."/>
            <person name="Sese J."/>
            <person name="O'Brien M.J."/>
            <person name="Copetti D."/>
            <person name="Mohd Noor M.I."/>
            <person name="Ong R.C."/>
            <person name="Putra M."/>
            <person name="Sireger I.Z."/>
            <person name="Indrioko S."/>
            <person name="Kosugi Y."/>
            <person name="Izuno A."/>
            <person name="Isagi Y."/>
            <person name="Lee S.L."/>
            <person name="Shimizu K.K."/>
        </authorList>
    </citation>
    <scope>NUCLEOTIDE SEQUENCE [LARGE SCALE GENOMIC DNA]</scope>
    <source>
        <strain evidence="7">214</strain>
    </source>
</reference>
<evidence type="ECO:0000256" key="3">
    <source>
        <dbReference type="ARBA" id="ARBA00022838"/>
    </source>
</evidence>
<dbReference type="GO" id="GO:0005524">
    <property type="term" value="F:ATP binding"/>
    <property type="evidence" value="ECO:0007669"/>
    <property type="project" value="InterPro"/>
</dbReference>
<evidence type="ECO:0000313" key="8">
    <source>
        <dbReference type="Proteomes" id="UP001054252"/>
    </source>
</evidence>
<dbReference type="GO" id="GO:0004672">
    <property type="term" value="F:protein kinase activity"/>
    <property type="evidence" value="ECO:0007669"/>
    <property type="project" value="InterPro"/>
</dbReference>
<dbReference type="PANTHER" id="PTHR14030">
    <property type="entry name" value="MITOTIC CHECKPOINT SERINE/THREONINE-PROTEIN KINASE BUB1"/>
    <property type="match status" value="1"/>
</dbReference>
<accession>A0AAV5IGT8</accession>
<evidence type="ECO:0000313" key="7">
    <source>
        <dbReference type="EMBL" id="GKU96399.1"/>
    </source>
</evidence>
<dbReference type="GO" id="GO:0007094">
    <property type="term" value="P:mitotic spindle assembly checkpoint signaling"/>
    <property type="evidence" value="ECO:0007669"/>
    <property type="project" value="InterPro"/>
</dbReference>
<dbReference type="SMART" id="SM00777">
    <property type="entry name" value="Mad3_BUB1_I"/>
    <property type="match status" value="1"/>
</dbReference>
<evidence type="ECO:0000256" key="1">
    <source>
        <dbReference type="ARBA" id="ARBA00004629"/>
    </source>
</evidence>
<dbReference type="Pfam" id="PF00069">
    <property type="entry name" value="Pkinase"/>
    <property type="match status" value="1"/>
</dbReference>
<dbReference type="InterPro" id="IPR011009">
    <property type="entry name" value="Kinase-like_dom_sf"/>
</dbReference>
<dbReference type="PROSITE" id="PS50011">
    <property type="entry name" value="PROTEIN_KINASE_DOM"/>
    <property type="match status" value="1"/>
</dbReference>
<evidence type="ECO:0000259" key="5">
    <source>
        <dbReference type="PROSITE" id="PS50011"/>
    </source>
</evidence>
<evidence type="ECO:0000256" key="4">
    <source>
        <dbReference type="ARBA" id="ARBA00023328"/>
    </source>
</evidence>
<organism evidence="7 8">
    <name type="scientific">Rubroshorea leprosula</name>
    <dbReference type="NCBI Taxonomy" id="152421"/>
    <lineage>
        <taxon>Eukaryota</taxon>
        <taxon>Viridiplantae</taxon>
        <taxon>Streptophyta</taxon>
        <taxon>Embryophyta</taxon>
        <taxon>Tracheophyta</taxon>
        <taxon>Spermatophyta</taxon>
        <taxon>Magnoliopsida</taxon>
        <taxon>eudicotyledons</taxon>
        <taxon>Gunneridae</taxon>
        <taxon>Pentapetalae</taxon>
        <taxon>rosids</taxon>
        <taxon>malvids</taxon>
        <taxon>Malvales</taxon>
        <taxon>Dipterocarpaceae</taxon>
        <taxon>Rubroshorea</taxon>
    </lineage>
</organism>
<comment type="caution">
    <text evidence="7">The sequence shown here is derived from an EMBL/GenBank/DDBJ whole genome shotgun (WGS) entry which is preliminary data.</text>
</comment>
<dbReference type="EMBL" id="BPVZ01000010">
    <property type="protein sequence ID" value="GKU96399.1"/>
    <property type="molecule type" value="Genomic_DNA"/>
</dbReference>
<dbReference type="SMART" id="SM00220">
    <property type="entry name" value="S_TKc"/>
    <property type="match status" value="1"/>
</dbReference>
<dbReference type="InterPro" id="IPR013212">
    <property type="entry name" value="Mad3/Bub1_I"/>
</dbReference>
<dbReference type="PROSITE" id="PS51489">
    <property type="entry name" value="BUB1_N"/>
    <property type="match status" value="1"/>
</dbReference>
<dbReference type="Pfam" id="PF08311">
    <property type="entry name" value="Mad3_BUB1_I"/>
    <property type="match status" value="1"/>
</dbReference>
<dbReference type="SUPFAM" id="SSF56112">
    <property type="entry name" value="Protein kinase-like (PK-like)"/>
    <property type="match status" value="1"/>
</dbReference>